<evidence type="ECO:0000313" key="4">
    <source>
        <dbReference type="Proteomes" id="UP000327039"/>
    </source>
</evidence>
<organism evidence="3 4">
    <name type="scientific">Microbacterium radiodurans</name>
    <dbReference type="NCBI Taxonomy" id="661398"/>
    <lineage>
        <taxon>Bacteria</taxon>
        <taxon>Bacillati</taxon>
        <taxon>Actinomycetota</taxon>
        <taxon>Actinomycetes</taxon>
        <taxon>Micrococcales</taxon>
        <taxon>Microbacteriaceae</taxon>
        <taxon>Microbacterium</taxon>
    </lineage>
</organism>
<dbReference type="AlphaFoldDB" id="A0A5J5INC2"/>
<dbReference type="InterPro" id="IPR057204">
    <property type="entry name" value="DUF7882"/>
</dbReference>
<protein>
    <submittedName>
        <fullName evidence="3">ATP-dependent DNA ligase</fullName>
    </submittedName>
</protein>
<gene>
    <name evidence="3" type="ORF">F6B42_10475</name>
</gene>
<evidence type="ECO:0000256" key="1">
    <source>
        <dbReference type="SAM" id="MobiDB-lite"/>
    </source>
</evidence>
<dbReference type="RefSeq" id="WP_150419648.1">
    <property type="nucleotide sequence ID" value="NZ_VYRZ01000003.1"/>
</dbReference>
<comment type="caution">
    <text evidence="3">The sequence shown here is derived from an EMBL/GenBank/DDBJ whole genome shotgun (WGS) entry which is preliminary data.</text>
</comment>
<feature type="domain" description="DUF7882" evidence="2">
    <location>
        <begin position="1"/>
        <end position="96"/>
    </location>
</feature>
<accession>A0A5J5INC2</accession>
<proteinExistence type="predicted"/>
<keyword evidence="3" id="KW-0436">Ligase</keyword>
<dbReference type="EMBL" id="VYRZ01000003">
    <property type="protein sequence ID" value="KAA9084937.1"/>
    <property type="molecule type" value="Genomic_DNA"/>
</dbReference>
<evidence type="ECO:0000259" key="2">
    <source>
        <dbReference type="Pfam" id="PF25355"/>
    </source>
</evidence>
<sequence length="113" mass="12838">MGRFIYENQVRADFEDRVLIHLQTVITAKLRRGETFTLTWKDDVSIGDGRTTVWLHPGCGLVFKYYGSRTPALNRAWLEALTYTANSPTGLYVVPEPPEHRREAASVEDVQLG</sequence>
<feature type="region of interest" description="Disordered" evidence="1">
    <location>
        <begin position="94"/>
        <end position="113"/>
    </location>
</feature>
<dbReference type="Proteomes" id="UP000327039">
    <property type="component" value="Unassembled WGS sequence"/>
</dbReference>
<reference evidence="4" key="1">
    <citation type="submission" date="2019-09" db="EMBL/GenBank/DDBJ databases">
        <title>Mumia zhuanghuii sp. nov. isolated from the intestinal contents of plateau pika (Ochotona curzoniae) in the Qinghai-Tibet plateau of China.</title>
        <authorList>
            <person name="Tian Z."/>
        </authorList>
    </citation>
    <scope>NUCLEOTIDE SEQUENCE [LARGE SCALE GENOMIC DNA]</scope>
    <source>
        <strain evidence="4">DSM 25564</strain>
    </source>
</reference>
<dbReference type="Pfam" id="PF25355">
    <property type="entry name" value="DUF7882"/>
    <property type="match status" value="1"/>
</dbReference>
<dbReference type="GO" id="GO:0016874">
    <property type="term" value="F:ligase activity"/>
    <property type="evidence" value="ECO:0007669"/>
    <property type="project" value="UniProtKB-KW"/>
</dbReference>
<keyword evidence="4" id="KW-1185">Reference proteome</keyword>
<evidence type="ECO:0000313" key="3">
    <source>
        <dbReference type="EMBL" id="KAA9084937.1"/>
    </source>
</evidence>
<name>A0A5J5INC2_9MICO</name>
<dbReference type="OrthoDB" id="5123855at2"/>